<reference evidence="3 4" key="1">
    <citation type="journal article" date="2024" name="Nat. Commun.">
        <title>Phylogenomics reveals the evolutionary origins of lichenization in chlorophyte algae.</title>
        <authorList>
            <person name="Puginier C."/>
            <person name="Libourel C."/>
            <person name="Otte J."/>
            <person name="Skaloud P."/>
            <person name="Haon M."/>
            <person name="Grisel S."/>
            <person name="Petersen M."/>
            <person name="Berrin J.G."/>
            <person name="Delaux P.M."/>
            <person name="Dal Grande F."/>
            <person name="Keller J."/>
        </authorList>
    </citation>
    <scope>NUCLEOTIDE SEQUENCE [LARGE SCALE GENOMIC DNA]</scope>
    <source>
        <strain evidence="3 4">SAG 216-7</strain>
    </source>
</reference>
<feature type="region of interest" description="Disordered" evidence="2">
    <location>
        <begin position="1"/>
        <end position="25"/>
    </location>
</feature>
<proteinExistence type="inferred from homology"/>
<dbReference type="NCBIfam" id="NF010070">
    <property type="entry name" value="PRK13551.1"/>
    <property type="match status" value="1"/>
</dbReference>
<evidence type="ECO:0000313" key="3">
    <source>
        <dbReference type="EMBL" id="KAK9909527.1"/>
    </source>
</evidence>
<dbReference type="Proteomes" id="UP001491310">
    <property type="component" value="Unassembled WGS sequence"/>
</dbReference>
<evidence type="ECO:0000256" key="1">
    <source>
        <dbReference type="ARBA" id="ARBA00022801"/>
    </source>
</evidence>
<dbReference type="PANTHER" id="PTHR31377:SF2">
    <property type="entry name" value="AGMATINE DEIMINASE"/>
    <property type="match status" value="1"/>
</dbReference>
<keyword evidence="4" id="KW-1185">Reference proteome</keyword>
<dbReference type="InterPro" id="IPR007466">
    <property type="entry name" value="Peptidyl-Arg-deiminase_porph"/>
</dbReference>
<evidence type="ECO:0008006" key="5">
    <source>
        <dbReference type="Google" id="ProtNLM"/>
    </source>
</evidence>
<name>A0ABR2YRI9_9CHLO</name>
<dbReference type="PANTHER" id="PTHR31377">
    <property type="entry name" value="AGMATINE DEIMINASE-RELATED"/>
    <property type="match status" value="1"/>
</dbReference>
<accession>A0ABR2YRI9</accession>
<dbReference type="Gene3D" id="3.75.10.10">
    <property type="entry name" value="L-arginine/glycine Amidinotransferase, Chain A"/>
    <property type="match status" value="1"/>
</dbReference>
<dbReference type="Pfam" id="PF04371">
    <property type="entry name" value="PAD_porph"/>
    <property type="match status" value="1"/>
</dbReference>
<dbReference type="HAMAP" id="MF_01841">
    <property type="entry name" value="Agmatine_deimin"/>
    <property type="match status" value="1"/>
</dbReference>
<keyword evidence="1" id="KW-0378">Hydrolase</keyword>
<evidence type="ECO:0000313" key="4">
    <source>
        <dbReference type="Proteomes" id="UP001491310"/>
    </source>
</evidence>
<gene>
    <name evidence="3" type="ORF">WJX75_003690</name>
</gene>
<dbReference type="NCBIfam" id="TIGR03380">
    <property type="entry name" value="agmatine_aguA"/>
    <property type="match status" value="1"/>
</dbReference>
<sequence length="401" mass="44092">MAEQHAGARDPITVNEDPDQHAELDAPKGALPAREGYRMPAEWEPHKQCWMGWPLRPDNWRNNAQPAQEAFAAVIAAITAFEPVTVCAPNLAQVKVASAKVPKGTEVLCLYQNDSWFRDPGPTFLVRDKPDAPGEREIAGVDWVFNAWGGLNGGLYKDWHNDDLIAGRILRMERVKRFKCDAVLEGGSIHTDGEGTLLTTEECLLNPNRNPSMGKEQIEQMLKDFTGVQKVLWLPKGLYADEDTNGHVDNIACFARPGAVLLSWTDDESDPQHARSVENYNYLIGQADAKGRQITVIKLPLPPPLHYTEEETAGVKQVEGSAPRKAGERLAASYVNFYLPNGGAVIPQFGGEAAEADARALEVIRETFPERKVVGVFTREILLGGGNIHCITQQQPAISTA</sequence>
<comment type="caution">
    <text evidence="3">The sequence shown here is derived from an EMBL/GenBank/DDBJ whole genome shotgun (WGS) entry which is preliminary data.</text>
</comment>
<protein>
    <recommendedName>
        <fullName evidence="5">Agmatine deiminase</fullName>
    </recommendedName>
</protein>
<dbReference type="SUPFAM" id="SSF55909">
    <property type="entry name" value="Pentein"/>
    <property type="match status" value="1"/>
</dbReference>
<dbReference type="InterPro" id="IPR017754">
    <property type="entry name" value="Agmatine_deiminase"/>
</dbReference>
<dbReference type="EMBL" id="JALJOT010000006">
    <property type="protein sequence ID" value="KAK9909527.1"/>
    <property type="molecule type" value="Genomic_DNA"/>
</dbReference>
<organism evidence="3 4">
    <name type="scientific">Coccomyxa subellipsoidea</name>
    <dbReference type="NCBI Taxonomy" id="248742"/>
    <lineage>
        <taxon>Eukaryota</taxon>
        <taxon>Viridiplantae</taxon>
        <taxon>Chlorophyta</taxon>
        <taxon>core chlorophytes</taxon>
        <taxon>Trebouxiophyceae</taxon>
        <taxon>Trebouxiophyceae incertae sedis</taxon>
        <taxon>Coccomyxaceae</taxon>
        <taxon>Coccomyxa</taxon>
    </lineage>
</organism>
<evidence type="ECO:0000256" key="2">
    <source>
        <dbReference type="SAM" id="MobiDB-lite"/>
    </source>
</evidence>